<protein>
    <recommendedName>
        <fullName evidence="4">DUF11 domain-containing protein</fullName>
    </recommendedName>
</protein>
<reference evidence="3" key="1">
    <citation type="submission" date="2017-09" db="EMBL/GenBank/DDBJ databases">
        <title>Depth-based differentiation of microbial function through sediment-hosted aquifers and enrichment of novel symbionts in the deep terrestrial subsurface.</title>
        <authorList>
            <person name="Probst A.J."/>
            <person name="Ladd B."/>
            <person name="Jarett J.K."/>
            <person name="Geller-Mcgrath D.E."/>
            <person name="Sieber C.M.K."/>
            <person name="Emerson J.B."/>
            <person name="Anantharaman K."/>
            <person name="Thomas B.C."/>
            <person name="Malmstrom R."/>
            <person name="Stieglmeier M."/>
            <person name="Klingl A."/>
            <person name="Woyke T."/>
            <person name="Ryan C.M."/>
            <person name="Banfield J.F."/>
        </authorList>
    </citation>
    <scope>NUCLEOTIDE SEQUENCE [LARGE SCALE GENOMIC DNA]</scope>
</reference>
<proteinExistence type="predicted"/>
<dbReference type="InterPro" id="IPR013783">
    <property type="entry name" value="Ig-like_fold"/>
</dbReference>
<keyword evidence="1" id="KW-0472">Membrane</keyword>
<name>A0A2M7XCS5_9BACT</name>
<evidence type="ECO:0000313" key="3">
    <source>
        <dbReference type="Proteomes" id="UP000229385"/>
    </source>
</evidence>
<organism evidence="2 3">
    <name type="scientific">Candidatus Uhrbacteria bacterium CG_4_9_14_3_um_filter_50_9</name>
    <dbReference type="NCBI Taxonomy" id="1975035"/>
    <lineage>
        <taxon>Bacteria</taxon>
        <taxon>Candidatus Uhriibacteriota</taxon>
    </lineage>
</organism>
<accession>A0A2M7XCS5</accession>
<keyword evidence="1" id="KW-1133">Transmembrane helix</keyword>
<keyword evidence="1" id="KW-0812">Transmembrane</keyword>
<evidence type="ECO:0000256" key="1">
    <source>
        <dbReference type="SAM" id="Phobius"/>
    </source>
</evidence>
<dbReference type="PANTHER" id="PTHR34819">
    <property type="entry name" value="LARGE CYSTEINE-RICH PERIPLASMIC PROTEIN OMCB"/>
    <property type="match status" value="1"/>
</dbReference>
<feature type="transmembrane region" description="Helical" evidence="1">
    <location>
        <begin position="48"/>
        <end position="70"/>
    </location>
</feature>
<dbReference type="InterPro" id="IPR051172">
    <property type="entry name" value="Chlamydia_OmcB"/>
</dbReference>
<gene>
    <name evidence="2" type="ORF">CO174_02790</name>
</gene>
<dbReference type="PANTHER" id="PTHR34819:SF3">
    <property type="entry name" value="CELL SURFACE PROTEIN"/>
    <property type="match status" value="1"/>
</dbReference>
<dbReference type="AlphaFoldDB" id="A0A2M7XCS5"/>
<dbReference type="Proteomes" id="UP000229385">
    <property type="component" value="Unassembled WGS sequence"/>
</dbReference>
<evidence type="ECO:0008006" key="4">
    <source>
        <dbReference type="Google" id="ProtNLM"/>
    </source>
</evidence>
<evidence type="ECO:0000313" key="2">
    <source>
        <dbReference type="EMBL" id="PJA45506.1"/>
    </source>
</evidence>
<sequence length="612" mass="65852">MSKRSTKKTRRTAREIKKELRSIYASADGTLPDLSRLTHRGGSGFSSLLVKVILALLVISGLAWSGFFLFTQGLFQDEEALVVEIEGPEEVRSGEEVSYTIRYENRGSVPIASLIAKLNLPSTFHVYETIPEADSTDEWNIGSLSAGSDSAITITGVFLAEVESSQRIQILFTYKPANFSSDFQEIVTHKVDVTDSVVDLTLSGPEKALAGDETEYIINIQNSNTDPVYNLRVIPLLPTDFTITETDPTIQEGESAWMIDVLSPGELKALTFRGSFTSSASGDQTVGASVGFVSEDLTLAQATEELITDVLGGTIGFSMVINGSEKDQNAAAGETLRLSINFQNNGEEIIEDMGFELTLSSASGIPIDWESANLGGGTRSGNTLTFSGATHDALETLEPGQEEIIDLSLPILEELSEAYADNFTIGLKALLTNIGGVASTREIESTPITISISSTAVVSAHARYYTNEGTPVGSGPLPLEVGETTSFRVYWNITNGLHDLDNVKFTTTLPQDVAWLDETDVAVGALEFNETARQLTWTIPRLPTSIPSAGAWFSVAVNPSEDDVGRFMKLTNTTSFTGTDSETGEQLTKTIEQVTTSLSLDELAAGEGIVIE</sequence>
<comment type="caution">
    <text evidence="2">The sequence shown here is derived from an EMBL/GenBank/DDBJ whole genome shotgun (WGS) entry which is preliminary data.</text>
</comment>
<dbReference type="Gene3D" id="2.60.40.10">
    <property type="entry name" value="Immunoglobulins"/>
    <property type="match status" value="1"/>
</dbReference>
<dbReference type="EMBL" id="PFWU01000032">
    <property type="protein sequence ID" value="PJA45506.1"/>
    <property type="molecule type" value="Genomic_DNA"/>
</dbReference>